<dbReference type="InterPro" id="IPR029033">
    <property type="entry name" value="His_PPase_superfam"/>
</dbReference>
<sequence length="217" mass="23874">MPARIVLVRHGETAWSVTGQHTGRTDVPLTDEGRAMARALGARLAKSPWDSLPDAVVYTSPLSRARETAELAGFGARAVDRPELLEWDYGQYEGRTGHDIRATDQPGWLIWHDGVPGGEKLAEVSARVDAFLDELNDTHGTPHPETTTMHAADCDVVLFAHGHLLRILTARWLGLPPETAQRFKLGTAALSVLSWEYGLPAVEIWNDHSHLEQLSAH</sequence>
<reference evidence="2" key="1">
    <citation type="journal article" date="2019" name="Int. J. Syst. Evol. Microbiol.">
        <title>The Global Catalogue of Microorganisms (GCM) 10K type strain sequencing project: providing services to taxonomists for standard genome sequencing and annotation.</title>
        <authorList>
            <consortium name="The Broad Institute Genomics Platform"/>
            <consortium name="The Broad Institute Genome Sequencing Center for Infectious Disease"/>
            <person name="Wu L."/>
            <person name="Ma J."/>
        </authorList>
    </citation>
    <scope>NUCLEOTIDE SEQUENCE [LARGE SCALE GENOMIC DNA]</scope>
    <source>
        <strain evidence="2">JCM 13006</strain>
    </source>
</reference>
<organism evidence="1 2">
    <name type="scientific">Kitasatospora terrestris</name>
    <dbReference type="NCBI Taxonomy" id="258051"/>
    <lineage>
        <taxon>Bacteria</taxon>
        <taxon>Bacillati</taxon>
        <taxon>Actinomycetota</taxon>
        <taxon>Actinomycetes</taxon>
        <taxon>Kitasatosporales</taxon>
        <taxon>Streptomycetaceae</taxon>
        <taxon>Kitasatospora</taxon>
    </lineage>
</organism>
<evidence type="ECO:0000313" key="2">
    <source>
        <dbReference type="Proteomes" id="UP001501752"/>
    </source>
</evidence>
<dbReference type="SUPFAM" id="SSF53254">
    <property type="entry name" value="Phosphoglycerate mutase-like"/>
    <property type="match status" value="1"/>
</dbReference>
<comment type="caution">
    <text evidence="1">The sequence shown here is derived from an EMBL/GenBank/DDBJ whole genome shotgun (WGS) entry which is preliminary data.</text>
</comment>
<dbReference type="PANTHER" id="PTHR48100:SF15">
    <property type="entry name" value="SEDOHEPTULOSE 1,7-BISPHOSPHATASE"/>
    <property type="match status" value="1"/>
</dbReference>
<name>A0ABP9DL71_9ACTN</name>
<accession>A0ABP9DL71</accession>
<gene>
    <name evidence="1" type="ORF">GCM10023235_28230</name>
</gene>
<keyword evidence="2" id="KW-1185">Reference proteome</keyword>
<evidence type="ECO:0000313" key="1">
    <source>
        <dbReference type="EMBL" id="GAA4849665.1"/>
    </source>
</evidence>
<protein>
    <submittedName>
        <fullName evidence="1">Histidine phosphatase family protein</fullName>
    </submittedName>
</protein>
<dbReference type="Pfam" id="PF00300">
    <property type="entry name" value="His_Phos_1"/>
    <property type="match status" value="1"/>
</dbReference>
<dbReference type="InterPro" id="IPR013078">
    <property type="entry name" value="His_Pase_superF_clade-1"/>
</dbReference>
<dbReference type="EMBL" id="BAABIS010000001">
    <property type="protein sequence ID" value="GAA4849665.1"/>
    <property type="molecule type" value="Genomic_DNA"/>
</dbReference>
<dbReference type="Gene3D" id="3.40.50.1240">
    <property type="entry name" value="Phosphoglycerate mutase-like"/>
    <property type="match status" value="1"/>
</dbReference>
<proteinExistence type="predicted"/>
<dbReference type="CDD" id="cd07067">
    <property type="entry name" value="HP_PGM_like"/>
    <property type="match status" value="1"/>
</dbReference>
<dbReference type="Proteomes" id="UP001501752">
    <property type="component" value="Unassembled WGS sequence"/>
</dbReference>
<dbReference type="SMART" id="SM00855">
    <property type="entry name" value="PGAM"/>
    <property type="match status" value="1"/>
</dbReference>
<dbReference type="RefSeq" id="WP_345697171.1">
    <property type="nucleotide sequence ID" value="NZ_BAABIS010000001.1"/>
</dbReference>
<dbReference type="PANTHER" id="PTHR48100">
    <property type="entry name" value="BROAD-SPECIFICITY PHOSPHATASE YOR283W-RELATED"/>
    <property type="match status" value="1"/>
</dbReference>
<dbReference type="InterPro" id="IPR050275">
    <property type="entry name" value="PGM_Phosphatase"/>
</dbReference>